<keyword evidence="4" id="KW-1185">Reference proteome</keyword>
<dbReference type="Proteomes" id="UP000437709">
    <property type="component" value="Unassembled WGS sequence"/>
</dbReference>
<organism evidence="3 4">
    <name type="scientific">Georgenia subflava</name>
    <dbReference type="NCBI Taxonomy" id="1622177"/>
    <lineage>
        <taxon>Bacteria</taxon>
        <taxon>Bacillati</taxon>
        <taxon>Actinomycetota</taxon>
        <taxon>Actinomycetes</taxon>
        <taxon>Micrococcales</taxon>
        <taxon>Bogoriellaceae</taxon>
        <taxon>Georgenia</taxon>
    </lineage>
</organism>
<evidence type="ECO:0000256" key="1">
    <source>
        <dbReference type="SAM" id="MobiDB-lite"/>
    </source>
</evidence>
<protein>
    <submittedName>
        <fullName evidence="3">Serine/arginine repetitive matrix protein 2</fullName>
    </submittedName>
</protein>
<dbReference type="Pfam" id="PF06114">
    <property type="entry name" value="Peptidase_M78"/>
    <property type="match status" value="1"/>
</dbReference>
<name>A0A6N7EIE4_9MICO</name>
<comment type="caution">
    <text evidence="3">The sequence shown here is derived from an EMBL/GenBank/DDBJ whole genome shotgun (WGS) entry which is preliminary data.</text>
</comment>
<reference evidence="3 4" key="1">
    <citation type="submission" date="2019-10" db="EMBL/GenBank/DDBJ databases">
        <title>Georgenia wutianyii sp. nov. and Georgenia yuyongxinii sp. nov. isolated from plateau pika (Ochotona curzoniae) in the Qinghai-Tibet plateau of China.</title>
        <authorList>
            <person name="Tian Z."/>
        </authorList>
    </citation>
    <scope>NUCLEOTIDE SEQUENCE [LARGE SCALE GENOMIC DNA]</scope>
    <source>
        <strain evidence="3 4">JCM 19765</strain>
    </source>
</reference>
<dbReference type="InterPro" id="IPR010359">
    <property type="entry name" value="IrrE_HExxH"/>
</dbReference>
<feature type="region of interest" description="Disordered" evidence="1">
    <location>
        <begin position="339"/>
        <end position="361"/>
    </location>
</feature>
<dbReference type="OrthoDB" id="7605626at2"/>
<evidence type="ECO:0000313" key="3">
    <source>
        <dbReference type="EMBL" id="MPV35926.1"/>
    </source>
</evidence>
<feature type="domain" description="IrrE N-terminal-like" evidence="2">
    <location>
        <begin position="209"/>
        <end position="274"/>
    </location>
</feature>
<evidence type="ECO:0000313" key="4">
    <source>
        <dbReference type="Proteomes" id="UP000437709"/>
    </source>
</evidence>
<accession>A0A6N7EIE4</accession>
<proteinExistence type="predicted"/>
<sequence>MHTPTDTGVRNSGQDARLDDLHNKLATEVDNLVTSADWTRALETAARFRAYSAANSLLIWVQYTDAYAKGLVPHPVPTFVAGVRGWNSLGRTVIRGQKGLQIRLPVLGRFAAASPDAGEDTWRRLAHWEKLRPGEVLKKKLVSTKVGRVFDVAQTEGRSLETFPEPVLLEGEAPVGLWDGVAVQITGRGFTLRRVDSAREIHGANGLTDYAARVVSVRTDMDPAAQAKSLIHELGHVMLHGPGNADSSSHRGIGEVEAESIALLVGAAHGMDTSQYTVPYVATWASGVPDKDEVDVVLGTLDRVRKTASRILDDLDTTQISNGLPPGLDRDSLAAQHAAKRGAAKAAHHEHAQTTRETVVL</sequence>
<dbReference type="EMBL" id="WHPC01000005">
    <property type="protein sequence ID" value="MPV35926.1"/>
    <property type="molecule type" value="Genomic_DNA"/>
</dbReference>
<evidence type="ECO:0000259" key="2">
    <source>
        <dbReference type="Pfam" id="PF06114"/>
    </source>
</evidence>
<dbReference type="AlphaFoldDB" id="A0A6N7EIE4"/>
<gene>
    <name evidence="3" type="ORF">GB881_02475</name>
</gene>